<protein>
    <submittedName>
        <fullName evidence="1">Uncharacterized protein</fullName>
    </submittedName>
</protein>
<keyword evidence="2" id="KW-1185">Reference proteome</keyword>
<dbReference type="OrthoDB" id="1719804at2759"/>
<comment type="caution">
    <text evidence="1">The sequence shown here is derived from an EMBL/GenBank/DDBJ whole genome shotgun (WGS) entry which is preliminary data.</text>
</comment>
<dbReference type="AlphaFoldDB" id="A0A9W7H901"/>
<name>A0A9W7H901_HIBTR</name>
<accession>A0A9W7H901</accession>
<sequence length="96" mass="10577">MAKVCCSIEMEPRTLNQGQLNHAREMAQKMEPKEAAAEFIEGIGGVEVEQVVTETEEEKGVNVVGRPCQCACQTLHIESPDPHFNNPVKEPLTAPF</sequence>
<proteinExistence type="predicted"/>
<evidence type="ECO:0000313" key="2">
    <source>
        <dbReference type="Proteomes" id="UP001165190"/>
    </source>
</evidence>
<dbReference type="PANTHER" id="PTHR34808:SF5">
    <property type="entry name" value="SMP DOMAIN-CONTAINING PROTEIN"/>
    <property type="match status" value="1"/>
</dbReference>
<reference evidence="1" key="1">
    <citation type="submission" date="2023-05" db="EMBL/GenBank/DDBJ databases">
        <title>Genome and transcriptome analyses reveal genes involved in the formation of fine ridges on petal epidermal cells in Hibiscus trionum.</title>
        <authorList>
            <person name="Koshimizu S."/>
            <person name="Masuda S."/>
            <person name="Ishii T."/>
            <person name="Shirasu K."/>
            <person name="Hoshino A."/>
            <person name="Arita M."/>
        </authorList>
    </citation>
    <scope>NUCLEOTIDE SEQUENCE</scope>
    <source>
        <strain evidence="1">Hamamatsu line</strain>
    </source>
</reference>
<evidence type="ECO:0000313" key="1">
    <source>
        <dbReference type="EMBL" id="GMI73140.1"/>
    </source>
</evidence>
<dbReference type="EMBL" id="BSYR01000010">
    <property type="protein sequence ID" value="GMI73140.1"/>
    <property type="molecule type" value="Genomic_DNA"/>
</dbReference>
<dbReference type="Proteomes" id="UP001165190">
    <property type="component" value="Unassembled WGS sequence"/>
</dbReference>
<dbReference type="PANTHER" id="PTHR34808">
    <property type="entry name" value="EXPRESSED PROTEIN"/>
    <property type="match status" value="1"/>
</dbReference>
<gene>
    <name evidence="1" type="ORF">HRI_000983300</name>
</gene>
<organism evidence="1 2">
    <name type="scientific">Hibiscus trionum</name>
    <name type="common">Flower of an hour</name>
    <dbReference type="NCBI Taxonomy" id="183268"/>
    <lineage>
        <taxon>Eukaryota</taxon>
        <taxon>Viridiplantae</taxon>
        <taxon>Streptophyta</taxon>
        <taxon>Embryophyta</taxon>
        <taxon>Tracheophyta</taxon>
        <taxon>Spermatophyta</taxon>
        <taxon>Magnoliopsida</taxon>
        <taxon>eudicotyledons</taxon>
        <taxon>Gunneridae</taxon>
        <taxon>Pentapetalae</taxon>
        <taxon>rosids</taxon>
        <taxon>malvids</taxon>
        <taxon>Malvales</taxon>
        <taxon>Malvaceae</taxon>
        <taxon>Malvoideae</taxon>
        <taxon>Hibiscus</taxon>
    </lineage>
</organism>